<reference evidence="2" key="1">
    <citation type="submission" date="2023-02" db="EMBL/GenBank/DDBJ databases">
        <title>Mating type loci evolution in Malassezia.</title>
        <authorList>
            <person name="Coelho M.A."/>
        </authorList>
    </citation>
    <scope>NUCLEOTIDE SEQUENCE</scope>
    <source>
        <strain evidence="2">CBS 14136</strain>
    </source>
</reference>
<keyword evidence="3" id="KW-1185">Reference proteome</keyword>
<sequence>MAQALAAWGVTTSETLIQALKRPDTSRDGLPDRLDVLREAWYDETMYIPQRRELLLDATLESLSNSRKANKGHQYLLDPRYWNFLQLLLHDEPYKLLHNLAGKYSFLQLASSVFESFDPELWKAMTPVMAQLLRANVRRYGALQIDAVNAVFVDLFRVIPHVYGEQSLSDTCEVTEAMLEYWRPALALGTNAKKTCKLFLSSSLDAFAAAYTHLQDTKADHLRALLSEVLELALFNTNLISSTKAEDSLFEMLKQLADQLVEQSREKFSIFAAAPCFIEQFVHTARQINDTSALTNTMRKGILDTFLIPICSELHAKALSEDYTSTVAQIRFALVELIDELGLWQPSSEEDTWKTLWNQFCSDTLANMRSGSDIATCYATLAALCHTNCDCLYPQHVEILIATMRPSLEGQKAAKKLLEYIFTHYAQQRELLSLMSKLSVAFARLPSTEIEPNHVCRSPLFSRDTIRSLSRCLRESTSHDQVQPLLESLMHSTKQCEDTSTALFQCTCQLLIIAAKNVGLGQEKQSQSTLQSLVEFAERYIRRGLRDTNSRRMLASGLRLRYVVISRAIRLALTDDVAPAAYVFQSQYEQLSQCLSDADPEVVFETFRAILNALEISRLYKVDDSLARTEFKAFAESHLLEILQRTDCECPPWDGQVFGLPAACLPIALWRQLTTRWASVLDEACPGTLGILASYLQFSLQESKPGNVSAMQNELSRIALRNADFLELPEWRSALVKCLMDALSCLDLGKPPTTTISQAQAIQYRAIATMLTTVPLPYIPRETVGQLYLHFAWLDAAWTLQGESVPWTAVKQLLHSLADPQETLAEVVPVASYIEATASLSMSDTTFIESSMQFLCRLLSKQKNQARTVATVIASSSFTTKMGQQMYATIAEWFSSLDPVPLSAQECLRLTKKFTQPKYEDNRNSPSMENFQLQLRVYTALMHLREKLHLEANQSTKEEYSTLLESIRKFCKTTATEHSLSSSTVLSGQSLLAAFIALSSQLNLRNPLIRISMVCATFCASLPDYAQSHFLPQLVAILTLTSADIYAETLESLQLTFTEYDTKGNHDAYGNQNRSALLSVISTLLRHGPSGTSRVASANFSSILVQLPMALQRTPFLASSGVELLENVCNHRALILRSVDVPQILTLISLLIGPSGRGFQQRQKQDASAIFLGIVSTLRAIIRLRKDILGNYLSQLTAVLCQLIPLLESLTRSNIGTSQLRKLAEATPIWLNIVEHPLGAKEAQDLGRLYSEISNKSISLSTLVAHKRKRTNLIEHPNTSESLAHSMSKHVVYILMAYVRTVSQGTTTIATPVRQELQAGLFALCDLVGHYERDAVMKGMLDASSQIIFKSLWSEWERQRYKGS</sequence>
<organism evidence="2 3">
    <name type="scientific">Malassezia psittaci</name>
    <dbReference type="NCBI Taxonomy" id="1821823"/>
    <lineage>
        <taxon>Eukaryota</taxon>
        <taxon>Fungi</taxon>
        <taxon>Dikarya</taxon>
        <taxon>Basidiomycota</taxon>
        <taxon>Ustilaginomycotina</taxon>
        <taxon>Malasseziomycetes</taxon>
        <taxon>Malasseziales</taxon>
        <taxon>Malasseziaceae</taxon>
        <taxon>Malassezia</taxon>
    </lineage>
</organism>
<dbReference type="Pfam" id="PF10441">
    <property type="entry name" value="Urb2"/>
    <property type="match status" value="1"/>
</dbReference>
<dbReference type="EMBL" id="CP118375">
    <property type="protein sequence ID" value="WFD41939.1"/>
    <property type="molecule type" value="Genomic_DNA"/>
</dbReference>
<proteinExistence type="predicted"/>
<dbReference type="Proteomes" id="UP001214628">
    <property type="component" value="Chromosome 1"/>
</dbReference>
<evidence type="ECO:0000313" key="2">
    <source>
        <dbReference type="EMBL" id="WFD41939.1"/>
    </source>
</evidence>
<evidence type="ECO:0000313" key="3">
    <source>
        <dbReference type="Proteomes" id="UP001214628"/>
    </source>
</evidence>
<evidence type="ECO:0000259" key="1">
    <source>
        <dbReference type="Pfam" id="PF10441"/>
    </source>
</evidence>
<dbReference type="InterPro" id="IPR018849">
    <property type="entry name" value="Urb2/Npa2_C"/>
</dbReference>
<feature type="domain" description="Nucleolar 27S pre-rRNA processing Urb2/Npa2 C-terminal" evidence="1">
    <location>
        <begin position="1122"/>
        <end position="1363"/>
    </location>
</feature>
<accession>A0AAF0JD31</accession>
<name>A0AAF0JD31_9BASI</name>
<gene>
    <name evidence="2" type="ORF">MPSI1_000576</name>
</gene>
<protein>
    <recommendedName>
        <fullName evidence="1">Nucleolar 27S pre-rRNA processing Urb2/Npa2 C-terminal domain-containing protein</fullName>
    </recommendedName>
</protein>